<keyword evidence="2" id="KW-1185">Reference proteome</keyword>
<comment type="caution">
    <text evidence="1">The sequence shown here is derived from an EMBL/GenBank/DDBJ whole genome shotgun (WGS) entry which is preliminary data.</text>
</comment>
<evidence type="ECO:0008006" key="3">
    <source>
        <dbReference type="Google" id="ProtNLM"/>
    </source>
</evidence>
<organism evidence="1 2">
    <name type="scientific">Devosia honganensis</name>
    <dbReference type="NCBI Taxonomy" id="1610527"/>
    <lineage>
        <taxon>Bacteria</taxon>
        <taxon>Pseudomonadati</taxon>
        <taxon>Pseudomonadota</taxon>
        <taxon>Alphaproteobacteria</taxon>
        <taxon>Hyphomicrobiales</taxon>
        <taxon>Devosiaceae</taxon>
        <taxon>Devosia</taxon>
    </lineage>
</organism>
<accession>A0ABV7WYP6</accession>
<dbReference type="Proteomes" id="UP001595613">
    <property type="component" value="Unassembled WGS sequence"/>
</dbReference>
<dbReference type="RefSeq" id="WP_380096008.1">
    <property type="nucleotide sequence ID" value="NZ_JBHRYD010000002.1"/>
</dbReference>
<gene>
    <name evidence="1" type="ORF">ACFOOL_06600</name>
</gene>
<name>A0ABV7WYP6_9HYPH</name>
<proteinExistence type="predicted"/>
<sequence length="151" mass="16388">MSNSLLSRAHHFDEPELAHLIEEFSDRLRRDAVLRPALDRLVGNHWAAAEGAAIALLSASLLNVRLPQIDIEAVHRASKYLSLDQLGRLKDMFIESAMVCLPLESAAQVAEIAFELEGQLAAIVSASGVQRQKLTLALRQSLASGALLNGL</sequence>
<evidence type="ECO:0000313" key="2">
    <source>
        <dbReference type="Proteomes" id="UP001595613"/>
    </source>
</evidence>
<evidence type="ECO:0000313" key="1">
    <source>
        <dbReference type="EMBL" id="MFC3704421.1"/>
    </source>
</evidence>
<reference evidence="2" key="1">
    <citation type="journal article" date="2019" name="Int. J. Syst. Evol. Microbiol.">
        <title>The Global Catalogue of Microorganisms (GCM) 10K type strain sequencing project: providing services to taxonomists for standard genome sequencing and annotation.</title>
        <authorList>
            <consortium name="The Broad Institute Genomics Platform"/>
            <consortium name="The Broad Institute Genome Sequencing Center for Infectious Disease"/>
            <person name="Wu L."/>
            <person name="Ma J."/>
        </authorList>
    </citation>
    <scope>NUCLEOTIDE SEQUENCE [LARGE SCALE GENOMIC DNA]</scope>
    <source>
        <strain evidence="2">KCTC 42281</strain>
    </source>
</reference>
<dbReference type="EMBL" id="JBHRYD010000002">
    <property type="protein sequence ID" value="MFC3704421.1"/>
    <property type="molecule type" value="Genomic_DNA"/>
</dbReference>
<protein>
    <recommendedName>
        <fullName evidence="3">DUF2336 domain-containing protein</fullName>
    </recommendedName>
</protein>